<feature type="domain" description="N-acetyltransferase" evidence="2">
    <location>
        <begin position="29"/>
        <end position="197"/>
    </location>
</feature>
<keyword evidence="4" id="KW-1185">Reference proteome</keyword>
<dbReference type="Gene3D" id="3.40.630.30">
    <property type="match status" value="1"/>
</dbReference>
<dbReference type="SUPFAM" id="SSF55729">
    <property type="entry name" value="Acyl-CoA N-acyltransferases (Nat)"/>
    <property type="match status" value="2"/>
</dbReference>
<dbReference type="CDD" id="cd04301">
    <property type="entry name" value="NAT_SF"/>
    <property type="match status" value="1"/>
</dbReference>
<dbReference type="eggNOG" id="COG0456">
    <property type="taxonomic scope" value="Bacteria"/>
</dbReference>
<dbReference type="DNASU" id="4638979"/>
<evidence type="ECO:0000313" key="3">
    <source>
        <dbReference type="EMBL" id="ABM06318.1"/>
    </source>
</evidence>
<proteinExistence type="predicted"/>
<gene>
    <name evidence="3" type="ordered locus">AAur_2963</name>
</gene>
<feature type="region of interest" description="Disordered" evidence="1">
    <location>
        <begin position="1"/>
        <end position="20"/>
    </location>
</feature>
<evidence type="ECO:0000259" key="2">
    <source>
        <dbReference type="PROSITE" id="PS51186"/>
    </source>
</evidence>
<dbReference type="InterPro" id="IPR000182">
    <property type="entry name" value="GNAT_dom"/>
</dbReference>
<dbReference type="InterPro" id="IPR016181">
    <property type="entry name" value="Acyl_CoA_acyltransferase"/>
</dbReference>
<evidence type="ECO:0000313" key="4">
    <source>
        <dbReference type="Proteomes" id="UP000000637"/>
    </source>
</evidence>
<dbReference type="AlphaFoldDB" id="A1R8W0"/>
<dbReference type="HOGENOM" id="CLU_043786_1_0_11"/>
<dbReference type="OrthoDB" id="4119890at2"/>
<dbReference type="Proteomes" id="UP000000637">
    <property type="component" value="Chromosome"/>
</dbReference>
<dbReference type="PROSITE" id="PS51186">
    <property type="entry name" value="GNAT"/>
    <property type="match status" value="1"/>
</dbReference>
<dbReference type="EMBL" id="CP000474">
    <property type="protein sequence ID" value="ABM06318.1"/>
    <property type="molecule type" value="Genomic_DNA"/>
</dbReference>
<sequence length="369" mass="40590">MSSSNSSANGRLSVDRIPVPSNPDAEGAPEFLSFHELDVAHHLELWGDLDRCSTLAEAVLFWQGNEYEERHVFLARLDEVVVGRGTLTLPLSENTTTAGVDVLVDSAYRRRGFGSKILAVLEEQARERDRVSFDAFCSEPIRLLVPGAGLLEAKSGTGGVPLDTASTAFALHHGYSLEQVETNSTRPLPVEEELLRELEEQATTRAAGYSVIGWKDRCPDDLVDMFARQKSVMSTEVPIAGLGWEGEEWDANRVRLEESTWLAGGVAFTAAVARHDATGELAAYTVLTHREATPGMVYQEDTLVAPGHRGHRLGMLVKIANLRRAVELWPAATSVMTWNANENRHMLAINIALGFKPSGFDGEWQKRLE</sequence>
<dbReference type="KEGG" id="aau:AAur_2963"/>
<protein>
    <submittedName>
        <fullName evidence="3">Acetyltransferase, GNAT family protein</fullName>
    </submittedName>
</protein>
<evidence type="ECO:0000256" key="1">
    <source>
        <dbReference type="SAM" id="MobiDB-lite"/>
    </source>
</evidence>
<name>A1R8W0_PAEAT</name>
<dbReference type="GO" id="GO:0016747">
    <property type="term" value="F:acyltransferase activity, transferring groups other than amino-acyl groups"/>
    <property type="evidence" value="ECO:0007669"/>
    <property type="project" value="InterPro"/>
</dbReference>
<reference evidence="3 4" key="1">
    <citation type="journal article" date="2006" name="PLoS Genet.">
        <title>Secrets of soil survival revealed by the genome sequence of Arthrobacter aurescens TC1.</title>
        <authorList>
            <person name="Mongodin E.F."/>
            <person name="Shapir N."/>
            <person name="Daugherty S.C."/>
            <person name="DeBoy R.T."/>
            <person name="Emerson J.B."/>
            <person name="Shvartzbeyn A."/>
            <person name="Radune D."/>
            <person name="Vamathevan J."/>
            <person name="Riggs F."/>
            <person name="Grinberg V."/>
            <person name="Khouri H."/>
            <person name="Wackett L.P."/>
            <person name="Nelson K.E."/>
            <person name="Sadowsky M.J."/>
        </authorList>
    </citation>
    <scope>NUCLEOTIDE SEQUENCE [LARGE SCALE GENOMIC DNA]</scope>
    <source>
        <strain evidence="3 4">TC1</strain>
    </source>
</reference>
<dbReference type="Pfam" id="PF00583">
    <property type="entry name" value="Acetyltransf_1"/>
    <property type="match status" value="1"/>
</dbReference>
<dbReference type="RefSeq" id="WP_011775607.1">
    <property type="nucleotide sequence ID" value="NC_008711.1"/>
</dbReference>
<dbReference type="STRING" id="290340.AAur_2963"/>
<accession>A1R8W0</accession>
<organism evidence="3 4">
    <name type="scientific">Paenarthrobacter aurescens (strain TC1)</name>
    <dbReference type="NCBI Taxonomy" id="290340"/>
    <lineage>
        <taxon>Bacteria</taxon>
        <taxon>Bacillati</taxon>
        <taxon>Actinomycetota</taxon>
        <taxon>Actinomycetes</taxon>
        <taxon>Micrococcales</taxon>
        <taxon>Micrococcaceae</taxon>
        <taxon>Paenarthrobacter</taxon>
    </lineage>
</organism>